<accession>A0A5M3X4F2</accession>
<keyword evidence="2" id="KW-0732">Signal</keyword>
<sequence>MTSENVMRGRSRAALAALGLALAACLAVAAGGAVEARVGALPPCGKELPMPGHPGETYEIPCPSLPDPDPTPPYDFQEPGDWPWPGPINP</sequence>
<proteinExistence type="predicted"/>
<feature type="chain" id="PRO_5024333581" description="Lipoprotein" evidence="2">
    <location>
        <begin position="30"/>
        <end position="90"/>
    </location>
</feature>
<dbReference type="EMBL" id="BLAE01000089">
    <property type="protein sequence ID" value="GES16024.1"/>
    <property type="molecule type" value="Genomic_DNA"/>
</dbReference>
<feature type="signal peptide" evidence="2">
    <location>
        <begin position="1"/>
        <end position="29"/>
    </location>
</feature>
<comment type="caution">
    <text evidence="3">The sequence shown here is derived from an EMBL/GenBank/DDBJ whole genome shotgun (WGS) entry which is preliminary data.</text>
</comment>
<name>A0A5M3X4F2_9ACTN</name>
<dbReference type="AlphaFoldDB" id="A0A5M3X4F2"/>
<evidence type="ECO:0000313" key="4">
    <source>
        <dbReference type="Proteomes" id="UP000331127"/>
    </source>
</evidence>
<organism evidence="3 4">
    <name type="scientific">Acrocarpospora macrocephala</name>
    <dbReference type="NCBI Taxonomy" id="150177"/>
    <lineage>
        <taxon>Bacteria</taxon>
        <taxon>Bacillati</taxon>
        <taxon>Actinomycetota</taxon>
        <taxon>Actinomycetes</taxon>
        <taxon>Streptosporangiales</taxon>
        <taxon>Streptosporangiaceae</taxon>
        <taxon>Acrocarpospora</taxon>
    </lineage>
</organism>
<protein>
    <recommendedName>
        <fullName evidence="5">Lipoprotein</fullName>
    </recommendedName>
</protein>
<reference evidence="3 4" key="1">
    <citation type="submission" date="2019-10" db="EMBL/GenBank/DDBJ databases">
        <title>Whole genome shotgun sequence of Acrocarpospora macrocephala NBRC 16266.</title>
        <authorList>
            <person name="Ichikawa N."/>
            <person name="Kimura A."/>
            <person name="Kitahashi Y."/>
            <person name="Komaki H."/>
            <person name="Oguchi A."/>
        </authorList>
    </citation>
    <scope>NUCLEOTIDE SEQUENCE [LARGE SCALE GENOMIC DNA]</scope>
    <source>
        <strain evidence="3 4">NBRC 16266</strain>
    </source>
</reference>
<dbReference type="Proteomes" id="UP000331127">
    <property type="component" value="Unassembled WGS sequence"/>
</dbReference>
<feature type="compositionally biased region" description="Pro residues" evidence="1">
    <location>
        <begin position="63"/>
        <end position="73"/>
    </location>
</feature>
<evidence type="ECO:0000313" key="3">
    <source>
        <dbReference type="EMBL" id="GES16024.1"/>
    </source>
</evidence>
<feature type="region of interest" description="Disordered" evidence="1">
    <location>
        <begin position="55"/>
        <end position="90"/>
    </location>
</feature>
<evidence type="ECO:0008006" key="5">
    <source>
        <dbReference type="Google" id="ProtNLM"/>
    </source>
</evidence>
<dbReference type="RefSeq" id="WP_155361101.1">
    <property type="nucleotide sequence ID" value="NZ_BAAAHL010000043.1"/>
</dbReference>
<evidence type="ECO:0000256" key="1">
    <source>
        <dbReference type="SAM" id="MobiDB-lite"/>
    </source>
</evidence>
<evidence type="ECO:0000256" key="2">
    <source>
        <dbReference type="SAM" id="SignalP"/>
    </source>
</evidence>
<keyword evidence="4" id="KW-1185">Reference proteome</keyword>
<gene>
    <name evidence="3" type="ORF">Amac_096220</name>
</gene>